<gene>
    <name evidence="2" type="ORF">UT34_C0002G0138</name>
</gene>
<dbReference type="Proteomes" id="UP000034799">
    <property type="component" value="Unassembled WGS sequence"/>
</dbReference>
<protein>
    <submittedName>
        <fullName evidence="2">Uncharacterized protein</fullName>
    </submittedName>
</protein>
<keyword evidence="1" id="KW-0812">Transmembrane</keyword>
<sequence>MPIIEKIKKLFSENRPLALLITAALILFLVFIFSLIFGKKDQGDNTNDNYLIETPLPTGVDHDVTIDSVLYKKKEFPDELKVYKIVSSNESSNVEAFLLKLGLSGFTKSSVQSLLYTWTKGNSLVEYVPNDQSVTFVFEEGVVTGLNTQFDTSESAQAFMSRFYNQFLQKDYKFTNGKITKEGNRIRVEASRMIDNYPLYLANHNSYTDYLVVDINGNLYKGVSVLIDYDREKADTIKLVDVSNLQSLLGTDTYPKEVFQGVSEALIKAIGESGQKLDAADSLSDIPIAKLSTAKSLSLVYYYSNTSFKQIVPAYRLEAEGKILYNSKEITVPLTIFTNALDPSRVYIPNE</sequence>
<accession>A0A0G0MYN3</accession>
<dbReference type="STRING" id="1619100.UT34_C0002G0138"/>
<proteinExistence type="predicted"/>
<keyword evidence="1" id="KW-1133">Transmembrane helix</keyword>
<evidence type="ECO:0000256" key="1">
    <source>
        <dbReference type="SAM" id="Phobius"/>
    </source>
</evidence>
<dbReference type="AlphaFoldDB" id="A0A0G0MYN3"/>
<reference evidence="2 3" key="1">
    <citation type="journal article" date="2015" name="Nature">
        <title>rRNA introns, odd ribosomes, and small enigmatic genomes across a large radiation of phyla.</title>
        <authorList>
            <person name="Brown C.T."/>
            <person name="Hug L.A."/>
            <person name="Thomas B.C."/>
            <person name="Sharon I."/>
            <person name="Castelle C.J."/>
            <person name="Singh A."/>
            <person name="Wilkins M.J."/>
            <person name="Williams K.H."/>
            <person name="Banfield J.F."/>
        </authorList>
    </citation>
    <scope>NUCLEOTIDE SEQUENCE [LARGE SCALE GENOMIC DNA]</scope>
</reference>
<organism evidence="2 3">
    <name type="scientific">candidate division WS6 bacterium GW2011_GWF2_39_15</name>
    <dbReference type="NCBI Taxonomy" id="1619100"/>
    <lineage>
        <taxon>Bacteria</taxon>
        <taxon>Candidatus Dojkabacteria</taxon>
    </lineage>
</organism>
<evidence type="ECO:0000313" key="2">
    <source>
        <dbReference type="EMBL" id="KKR05631.1"/>
    </source>
</evidence>
<comment type="caution">
    <text evidence="2">The sequence shown here is derived from an EMBL/GenBank/DDBJ whole genome shotgun (WGS) entry which is preliminary data.</text>
</comment>
<evidence type="ECO:0000313" key="3">
    <source>
        <dbReference type="Proteomes" id="UP000034799"/>
    </source>
</evidence>
<keyword evidence="1" id="KW-0472">Membrane</keyword>
<feature type="transmembrane region" description="Helical" evidence="1">
    <location>
        <begin position="16"/>
        <end position="37"/>
    </location>
</feature>
<name>A0A0G0MYN3_9BACT</name>
<dbReference type="EMBL" id="LBWK01000002">
    <property type="protein sequence ID" value="KKR05631.1"/>
    <property type="molecule type" value="Genomic_DNA"/>
</dbReference>